<gene>
    <name evidence="1" type="ORF">FNW02_35395</name>
</gene>
<name>A0AA40VV42_9NOST</name>
<dbReference type="AlphaFoldDB" id="A0AA40VV42"/>
<organism evidence="1 2">
    <name type="scientific">Komarekiella delphini-convector SJRDD-AB1</name>
    <dbReference type="NCBI Taxonomy" id="2593771"/>
    <lineage>
        <taxon>Bacteria</taxon>
        <taxon>Bacillati</taxon>
        <taxon>Cyanobacteriota</taxon>
        <taxon>Cyanophyceae</taxon>
        <taxon>Nostocales</taxon>
        <taxon>Nostocaceae</taxon>
        <taxon>Komarekiella</taxon>
        <taxon>Komarekiella delphini-convector</taxon>
    </lineage>
</organism>
<protein>
    <submittedName>
        <fullName evidence="1">Uncharacterized protein</fullName>
    </submittedName>
</protein>
<reference evidence="1" key="1">
    <citation type="submission" date="2019-07" db="EMBL/GenBank/DDBJ databases">
        <title>Toxilogical consequences of a new and cryptic species of cyanobacteria (Komarekiella delphini-convector) recovered from the epidermis of a bottlenose dolphin and 1500 ft. in the air.</title>
        <authorList>
            <person name="Brown A.O."/>
            <person name="Dvorak P."/>
            <person name="Villanueva C.D."/>
            <person name="Foss A.J."/>
            <person name="Garvey A.D."/>
            <person name="Gibson Q.A."/>
            <person name="Johansen J.R."/>
            <person name="Casamatta D.A."/>
        </authorList>
    </citation>
    <scope>NUCLEOTIDE SEQUENCE</scope>
    <source>
        <strain evidence="1">SJRDD-AB1</strain>
    </source>
</reference>
<keyword evidence="2" id="KW-1185">Reference proteome</keyword>
<accession>A0AA40VV42</accession>
<dbReference type="RefSeq" id="WP_191762193.1">
    <property type="nucleotide sequence ID" value="NZ_VJXY01000089.1"/>
</dbReference>
<evidence type="ECO:0000313" key="1">
    <source>
        <dbReference type="EMBL" id="MBD6620879.1"/>
    </source>
</evidence>
<comment type="caution">
    <text evidence="1">The sequence shown here is derived from an EMBL/GenBank/DDBJ whole genome shotgun (WGS) entry which is preliminary data.</text>
</comment>
<proteinExistence type="predicted"/>
<sequence length="111" mass="12767">MQRTISIPHGWDYPRFTFGQLTTKGVVVGLVYYQKGTHLAEEFGEGWRYTISPNKHSEEVHHYLEDEFTLLSPEELQAQIKAEIDCHQNQIKSFIQQLSIVSVGRSNAQTC</sequence>
<dbReference type="Proteomes" id="UP001165986">
    <property type="component" value="Unassembled WGS sequence"/>
</dbReference>
<dbReference type="EMBL" id="VJXY01000089">
    <property type="protein sequence ID" value="MBD6620879.1"/>
    <property type="molecule type" value="Genomic_DNA"/>
</dbReference>
<evidence type="ECO:0000313" key="2">
    <source>
        <dbReference type="Proteomes" id="UP001165986"/>
    </source>
</evidence>